<dbReference type="HOGENOM" id="CLU_277051_0_0_0"/>
<evidence type="ECO:0000259" key="12">
    <source>
        <dbReference type="Pfam" id="PF07715"/>
    </source>
</evidence>
<evidence type="ECO:0000256" key="9">
    <source>
        <dbReference type="ARBA" id="ARBA00023136"/>
    </source>
</evidence>
<dbReference type="InterPro" id="IPR039426">
    <property type="entry name" value="TonB-dep_rcpt-like"/>
</dbReference>
<sequence length="1245" mass="138512">MNTKRPNHPVFTRLQGLALAALVVSSTSLLPAQTTVPTRDTADDEKDDEIVQLSPFEVVGDQDHGYAATSSLAGSRLNMQLRDVASAVSVVTSEFLRDTGSNNLRDVLVYTTSTEVSGIGGNFYGGNADDNAYRNQMLANPQSGTRVRGLNTADLTRNFFVTSIPMDAYNTSRIDIQRGPNSILFGLGSPAGIINNTLKDPNLQKLEGEAQFRFGSYGSHREMVDVNVPLIKGQLGLRVAGLNDEAQYRQDFTFNHDKRVYGAARWQPKLARSIFTQIDVKAEKGEIRGNRPIATTSADFITNWFGPLNKYLMYDPLTSNGIPQEPDGTQHRELSHYFAGAPGRDWWNSSPATIYQSPGGDTIGNGRLDAYRQRDGSPWGGLSGVTNPNYDEGGTGAWNRNTAGFFSGNAIISDLISNYQSATGRTFNGFGAALWPTQMILDGPLAFIDRTMAGPNKGEWNDFDTIDLSFTQTYFDGRLGFNAAYYRENYESGFANTINSNRVSVDVNATLRDGSPNPDVGRPYLVSSSAGRIAEEDRESWRVTGYYKFDLADYLGREHFLSKIFGEQTFTGIVSSQRYDNFSRDFNLYAWDANTYGVPFLNSANHQAWWGLHYIGDSLQNVATFDAIPASAIHGVTAQRTPPASQNTLVWDNNTSTWHNASISLLNWHDNLDDLYTGAAEGYDTTDSTAFVWQGKLLNNALVPLFGWRKDEYERWDKPAALVRDPFNAVLPYSPNWNYSTVKPLKADEQRRSWGAVLHVNELLELFGMRRLPRGLGVSFTYNDSNSFRPSEVGRDINGSQFPAPSGETKDYGVLVTALDNKLSLRVNWFETLQKNTTLNRGPSTYWAKAGIARTMNTLAQEAWGSWSPNGSQTAPEGLVNKWFFGSSYDAALAAQPLPGNWRDQLSTLVTQPLRIRSAAVPGSGNYVAQGAINPDTNLPYLAPPLTADEVEYRRAWFDARSNAEWFRPLNPTWVAAEQFEKISGDDYRIWGEGPPAGQKLTNDLKSEGVEIELTANPLPNWRLTLNAAEIKAVRNNILPDWAPFVAENTDLWFEGYNNNPGGPSQLNYWTIDGFSDLRHWGGTTTYSSEQDTFGGRMMQDVYGPYVNAISGEGVSVSELRRWRLNFVTNYTFLSGALKNLNIGGAVRWQDETAIGYYPQYNSDANIWVTNVSRPIYGPAETNYDAWIGYERKLGHKYVWVIQLNVRDLFADDTLIPILANPDGTIAQVRIPARATWSLTNTIRF</sequence>
<dbReference type="SUPFAM" id="SSF56935">
    <property type="entry name" value="Porins"/>
    <property type="match status" value="2"/>
</dbReference>
<evidence type="ECO:0000256" key="4">
    <source>
        <dbReference type="ARBA" id="ARBA00022496"/>
    </source>
</evidence>
<keyword evidence="9" id="KW-0472">Membrane</keyword>
<dbReference type="PANTHER" id="PTHR32552">
    <property type="entry name" value="FERRICHROME IRON RECEPTOR-RELATED"/>
    <property type="match status" value="1"/>
</dbReference>
<dbReference type="InterPro" id="IPR012910">
    <property type="entry name" value="Plug_dom"/>
</dbReference>
<evidence type="ECO:0000256" key="3">
    <source>
        <dbReference type="ARBA" id="ARBA00022452"/>
    </source>
</evidence>
<keyword evidence="2" id="KW-0813">Transport</keyword>
<dbReference type="PANTHER" id="PTHR32552:SF68">
    <property type="entry name" value="FERRICHROME OUTER MEMBRANE TRANSPORTER_PHAGE RECEPTOR"/>
    <property type="match status" value="1"/>
</dbReference>
<dbReference type="Pfam" id="PF07715">
    <property type="entry name" value="Plug"/>
    <property type="match status" value="1"/>
</dbReference>
<keyword evidence="14" id="KW-1185">Reference proteome</keyword>
<name>B1ZY63_OPITP</name>
<dbReference type="AlphaFoldDB" id="B1ZY63"/>
<dbReference type="KEGG" id="ote:Oter_2928"/>
<dbReference type="GO" id="GO:0009279">
    <property type="term" value="C:cell outer membrane"/>
    <property type="evidence" value="ECO:0007669"/>
    <property type="project" value="UniProtKB-SubCell"/>
</dbReference>
<feature type="domain" description="TonB-dependent receptor plug" evidence="12">
    <location>
        <begin position="81"/>
        <end position="193"/>
    </location>
</feature>
<evidence type="ECO:0000256" key="8">
    <source>
        <dbReference type="ARBA" id="ARBA00023065"/>
    </source>
</evidence>
<reference evidence="13 14" key="1">
    <citation type="journal article" date="2011" name="J. Bacteriol.">
        <title>Genome sequence of the verrucomicrobium Opitutus terrae PB90-1, an abundant inhabitant of rice paddy soil ecosystems.</title>
        <authorList>
            <person name="van Passel M.W."/>
            <person name="Kant R."/>
            <person name="Palva A."/>
            <person name="Copeland A."/>
            <person name="Lucas S."/>
            <person name="Lapidus A."/>
            <person name="Glavina del Rio T."/>
            <person name="Pitluck S."/>
            <person name="Goltsman E."/>
            <person name="Clum A."/>
            <person name="Sun H."/>
            <person name="Schmutz J."/>
            <person name="Larimer F.W."/>
            <person name="Land M.L."/>
            <person name="Hauser L."/>
            <person name="Kyrpides N."/>
            <person name="Mikhailova N."/>
            <person name="Richardson P.P."/>
            <person name="Janssen P.H."/>
            <person name="de Vos W.M."/>
            <person name="Smidt H."/>
        </authorList>
    </citation>
    <scope>NUCLEOTIDE SEQUENCE [LARGE SCALE GENOMIC DNA]</scope>
    <source>
        <strain evidence="14">DSM 11246 / JCM 15787 / PB90-1</strain>
    </source>
</reference>
<proteinExistence type="predicted"/>
<feature type="signal peptide" evidence="11">
    <location>
        <begin position="1"/>
        <end position="32"/>
    </location>
</feature>
<keyword evidence="10" id="KW-0998">Cell outer membrane</keyword>
<dbReference type="OrthoDB" id="174311at2"/>
<accession>B1ZY63</accession>
<keyword evidence="5" id="KW-0812">Transmembrane</keyword>
<evidence type="ECO:0000256" key="1">
    <source>
        <dbReference type="ARBA" id="ARBA00004571"/>
    </source>
</evidence>
<keyword evidence="4" id="KW-0410">Iron transport</keyword>
<keyword evidence="6 11" id="KW-0732">Signal</keyword>
<keyword evidence="8" id="KW-0406">Ion transport</keyword>
<evidence type="ECO:0000313" key="14">
    <source>
        <dbReference type="Proteomes" id="UP000007013"/>
    </source>
</evidence>
<evidence type="ECO:0000256" key="11">
    <source>
        <dbReference type="SAM" id="SignalP"/>
    </source>
</evidence>
<dbReference type="Proteomes" id="UP000007013">
    <property type="component" value="Chromosome"/>
</dbReference>
<dbReference type="STRING" id="452637.Oter_2928"/>
<dbReference type="RefSeq" id="WP_012375744.1">
    <property type="nucleotide sequence ID" value="NC_010571.1"/>
</dbReference>
<dbReference type="InterPro" id="IPR037066">
    <property type="entry name" value="Plug_dom_sf"/>
</dbReference>
<dbReference type="GO" id="GO:0015344">
    <property type="term" value="F:siderophore uptake transmembrane transporter activity"/>
    <property type="evidence" value="ECO:0007669"/>
    <property type="project" value="TreeGrafter"/>
</dbReference>
<organism evidence="13 14">
    <name type="scientific">Opitutus terrae (strain DSM 11246 / JCM 15787 / PB90-1)</name>
    <dbReference type="NCBI Taxonomy" id="452637"/>
    <lineage>
        <taxon>Bacteria</taxon>
        <taxon>Pseudomonadati</taxon>
        <taxon>Verrucomicrobiota</taxon>
        <taxon>Opitutia</taxon>
        <taxon>Opitutales</taxon>
        <taxon>Opitutaceae</taxon>
        <taxon>Opitutus</taxon>
    </lineage>
</organism>
<gene>
    <name evidence="13" type="ordered locus">Oter_2928</name>
</gene>
<dbReference type="eggNOG" id="COG4773">
    <property type="taxonomic scope" value="Bacteria"/>
</dbReference>
<evidence type="ECO:0000256" key="7">
    <source>
        <dbReference type="ARBA" id="ARBA00023004"/>
    </source>
</evidence>
<evidence type="ECO:0000313" key="13">
    <source>
        <dbReference type="EMBL" id="ACB76209.1"/>
    </source>
</evidence>
<dbReference type="EMBL" id="CP001032">
    <property type="protein sequence ID" value="ACB76209.1"/>
    <property type="molecule type" value="Genomic_DNA"/>
</dbReference>
<feature type="chain" id="PRO_5002775027" evidence="11">
    <location>
        <begin position="33"/>
        <end position="1245"/>
    </location>
</feature>
<dbReference type="Gene3D" id="2.40.170.20">
    <property type="entry name" value="TonB-dependent receptor, beta-barrel domain"/>
    <property type="match status" value="2"/>
</dbReference>
<evidence type="ECO:0000256" key="2">
    <source>
        <dbReference type="ARBA" id="ARBA00022448"/>
    </source>
</evidence>
<evidence type="ECO:0000256" key="5">
    <source>
        <dbReference type="ARBA" id="ARBA00022692"/>
    </source>
</evidence>
<dbReference type="Gene3D" id="2.170.130.10">
    <property type="entry name" value="TonB-dependent receptor, plug domain"/>
    <property type="match status" value="1"/>
</dbReference>
<protein>
    <submittedName>
        <fullName evidence="13">TonB-dependent receptor plug</fullName>
    </submittedName>
</protein>
<evidence type="ECO:0000256" key="10">
    <source>
        <dbReference type="ARBA" id="ARBA00023237"/>
    </source>
</evidence>
<dbReference type="InterPro" id="IPR036942">
    <property type="entry name" value="Beta-barrel_TonB_sf"/>
</dbReference>
<keyword evidence="3" id="KW-1134">Transmembrane beta strand</keyword>
<comment type="subcellular location">
    <subcellularLocation>
        <location evidence="1">Cell outer membrane</location>
        <topology evidence="1">Multi-pass membrane protein</topology>
    </subcellularLocation>
</comment>
<keyword evidence="13" id="KW-0675">Receptor</keyword>
<evidence type="ECO:0000256" key="6">
    <source>
        <dbReference type="ARBA" id="ARBA00022729"/>
    </source>
</evidence>
<keyword evidence="7" id="KW-0408">Iron</keyword>